<organism evidence="4 5">
    <name type="scientific">Methanoliparum thermophilum</name>
    <dbReference type="NCBI Taxonomy" id="2491083"/>
    <lineage>
        <taxon>Archaea</taxon>
        <taxon>Methanobacteriati</taxon>
        <taxon>Methanobacteriota</taxon>
        <taxon>Candidatus Methanoliparia</taxon>
        <taxon>Candidatus Methanoliparales</taxon>
        <taxon>Candidatus Methanoliparaceae</taxon>
        <taxon>Candidatus Methanoliparum</taxon>
    </lineage>
</organism>
<accession>A0A520KTY7</accession>
<dbReference type="AlphaFoldDB" id="A0A520KTY7"/>
<dbReference type="InterPro" id="IPR000644">
    <property type="entry name" value="CBS_dom"/>
</dbReference>
<dbReference type="PANTHER" id="PTHR43080">
    <property type="entry name" value="CBS DOMAIN-CONTAINING PROTEIN CBSX3, MITOCHONDRIAL"/>
    <property type="match status" value="1"/>
</dbReference>
<protein>
    <submittedName>
        <fullName evidence="4">CBS domain-containing protein</fullName>
    </submittedName>
</protein>
<gene>
    <name evidence="4" type="ORF">EF806_02945</name>
</gene>
<dbReference type="SUPFAM" id="SSF54631">
    <property type="entry name" value="CBS-domain pair"/>
    <property type="match status" value="2"/>
</dbReference>
<evidence type="ECO:0000313" key="5">
    <source>
        <dbReference type="Proteomes" id="UP000317158"/>
    </source>
</evidence>
<dbReference type="InterPro" id="IPR046342">
    <property type="entry name" value="CBS_dom_sf"/>
</dbReference>
<evidence type="ECO:0000256" key="2">
    <source>
        <dbReference type="PROSITE-ProRule" id="PRU00703"/>
    </source>
</evidence>
<feature type="domain" description="CBS" evidence="3">
    <location>
        <begin position="197"/>
        <end position="254"/>
    </location>
</feature>
<dbReference type="InterPro" id="IPR051257">
    <property type="entry name" value="Diverse_CBS-Domain"/>
</dbReference>
<dbReference type="EMBL" id="RXIF01000004">
    <property type="protein sequence ID" value="RZN65015.1"/>
    <property type="molecule type" value="Genomic_DNA"/>
</dbReference>
<proteinExistence type="predicted"/>
<name>A0A520KTY7_METT2</name>
<dbReference type="Proteomes" id="UP000317158">
    <property type="component" value="Unassembled WGS sequence"/>
</dbReference>
<evidence type="ECO:0000259" key="3">
    <source>
        <dbReference type="PROSITE" id="PS51371"/>
    </source>
</evidence>
<comment type="caution">
    <text evidence="4">The sequence shown here is derived from an EMBL/GenBank/DDBJ whole genome shotgun (WGS) entry which is preliminary data.</text>
</comment>
<reference evidence="4 5" key="1">
    <citation type="journal article" date="2019" name="Nat. Microbiol.">
        <title>Wide diversity of methane and short-chain alkane metabolisms in uncultured archaea.</title>
        <authorList>
            <person name="Borrel G."/>
            <person name="Adam P.S."/>
            <person name="McKay L.J."/>
            <person name="Chen L.X."/>
            <person name="Sierra-Garcia I.N."/>
            <person name="Sieber C.M."/>
            <person name="Letourneur Q."/>
            <person name="Ghozlane A."/>
            <person name="Andersen G.L."/>
            <person name="Li W.J."/>
            <person name="Hallam S.J."/>
            <person name="Muyzer G."/>
            <person name="de Oliveira V.M."/>
            <person name="Inskeep W.P."/>
            <person name="Banfield J.F."/>
            <person name="Gribaldo S."/>
        </authorList>
    </citation>
    <scope>NUCLEOTIDE SEQUENCE [LARGE SCALE GENOMIC DNA]</scope>
    <source>
        <strain evidence="4">NM1a</strain>
    </source>
</reference>
<dbReference type="PANTHER" id="PTHR43080:SF2">
    <property type="entry name" value="CBS DOMAIN-CONTAINING PROTEIN"/>
    <property type="match status" value="1"/>
</dbReference>
<feature type="domain" description="CBS" evidence="3">
    <location>
        <begin position="358"/>
        <end position="410"/>
    </location>
</feature>
<dbReference type="SMART" id="SM00116">
    <property type="entry name" value="CBS"/>
    <property type="match status" value="4"/>
</dbReference>
<dbReference type="Gene3D" id="3.10.580.10">
    <property type="entry name" value="CBS-domain"/>
    <property type="match status" value="2"/>
</dbReference>
<dbReference type="Pfam" id="PF00571">
    <property type="entry name" value="CBS"/>
    <property type="match status" value="4"/>
</dbReference>
<keyword evidence="1 2" id="KW-0129">CBS domain</keyword>
<sequence>MEEIIIVDGSKYSLIRANEFQKKDRNIETLCPVNSEFFSKELLDTVPSMRDILREEIDRLKNEAKSILHDTERFILLYGTADDVLEYLKKKKIKKAKIFVTKQAKDLNKIDFSKIIENVPSEVEEGDITADDIRVWDIIEKNVICVSIPGTRDDLLKIFKKYKVSGVPVVQDGTLVGIVTRRDILRKLEEDQIALLMTRDLNTISPHASIKDAAKILLEKDIRRLPVVMDGILIGMITVADIIKAIYILNINAEVKDFIVNKLTISWDETPIPLITRIMELSRQKAIPLINTEGVLSGIVTEEDIIRVSEIHDYVEVFASSPEYDDDKWSWEGIRNVESHYYEVSKIEQPMLPVKEIMIKDVITATKLSKINECILKMIRNRIDQIPIVSVTDEIVGMLYDKELLRILAD</sequence>
<evidence type="ECO:0000256" key="1">
    <source>
        <dbReference type="ARBA" id="ARBA00023122"/>
    </source>
</evidence>
<evidence type="ECO:0000313" key="4">
    <source>
        <dbReference type="EMBL" id="RZN65015.1"/>
    </source>
</evidence>
<dbReference type="PROSITE" id="PS51371">
    <property type="entry name" value="CBS"/>
    <property type="match status" value="3"/>
</dbReference>
<feature type="domain" description="CBS" evidence="3">
    <location>
        <begin position="139"/>
        <end position="195"/>
    </location>
</feature>